<dbReference type="Proteomes" id="UP000001593">
    <property type="component" value="Unassembled WGS sequence"/>
</dbReference>
<dbReference type="AlphaFoldDB" id="A7SFR4"/>
<name>A7SFR4_NEMVE</name>
<dbReference type="eggNOG" id="ENOG502S9D9">
    <property type="taxonomic scope" value="Eukaryota"/>
</dbReference>
<dbReference type="EMBL" id="DS469646">
    <property type="protein sequence ID" value="EDO37442.1"/>
    <property type="molecule type" value="Genomic_DNA"/>
</dbReference>
<reference evidence="1 2" key="1">
    <citation type="journal article" date="2007" name="Science">
        <title>Sea anemone genome reveals ancestral eumetazoan gene repertoire and genomic organization.</title>
        <authorList>
            <person name="Putnam N.H."/>
            <person name="Srivastava M."/>
            <person name="Hellsten U."/>
            <person name="Dirks B."/>
            <person name="Chapman J."/>
            <person name="Salamov A."/>
            <person name="Terry A."/>
            <person name="Shapiro H."/>
            <person name="Lindquist E."/>
            <person name="Kapitonov V.V."/>
            <person name="Jurka J."/>
            <person name="Genikhovich G."/>
            <person name="Grigoriev I.V."/>
            <person name="Lucas S.M."/>
            <person name="Steele R.E."/>
            <person name="Finnerty J.R."/>
            <person name="Technau U."/>
            <person name="Martindale M.Q."/>
            <person name="Rokhsar D.S."/>
        </authorList>
    </citation>
    <scope>NUCLEOTIDE SEQUENCE [LARGE SCALE GENOMIC DNA]</scope>
    <source>
        <strain evidence="2">CH2 X CH6</strain>
    </source>
</reference>
<evidence type="ECO:0000313" key="1">
    <source>
        <dbReference type="EMBL" id="EDO37442.1"/>
    </source>
</evidence>
<keyword evidence="2" id="KW-1185">Reference proteome</keyword>
<organism evidence="1 2">
    <name type="scientific">Nematostella vectensis</name>
    <name type="common">Starlet sea anemone</name>
    <dbReference type="NCBI Taxonomy" id="45351"/>
    <lineage>
        <taxon>Eukaryota</taxon>
        <taxon>Metazoa</taxon>
        <taxon>Cnidaria</taxon>
        <taxon>Anthozoa</taxon>
        <taxon>Hexacorallia</taxon>
        <taxon>Actiniaria</taxon>
        <taxon>Edwardsiidae</taxon>
        <taxon>Nematostella</taxon>
    </lineage>
</organism>
<evidence type="ECO:0008006" key="3">
    <source>
        <dbReference type="Google" id="ProtNLM"/>
    </source>
</evidence>
<dbReference type="PhylomeDB" id="A7SFR4"/>
<evidence type="ECO:0000313" key="2">
    <source>
        <dbReference type="Proteomes" id="UP000001593"/>
    </source>
</evidence>
<proteinExistence type="predicted"/>
<dbReference type="HOGENOM" id="CLU_1680018_0_0_1"/>
<gene>
    <name evidence="1" type="ORF">NEMVEDRAFT_v1g211574</name>
</gene>
<protein>
    <recommendedName>
        <fullName evidence="3">Reverse transcriptase domain-containing protein</fullName>
    </recommendedName>
</protein>
<dbReference type="InParanoid" id="A7SFR4"/>
<accession>A7SFR4</accession>
<sequence length="157" mass="16802">MVSRKNDANGFRRMLASKSFKKSSTSLCDAIATLAKKLCTELVDPATIEPILANRLIPLDKGNGEVRPIGVGEIIRRIISKCITRVTKRDIIEASGALQVCAGLKSGAKAAIHAMRDIFDDDDTDAVLLIDASNAFNSLNRASALHNIAVLCPILAT</sequence>